<dbReference type="InterPro" id="IPR011008">
    <property type="entry name" value="Dimeric_a/b-barrel"/>
</dbReference>
<keyword evidence="2" id="KW-0560">Oxidoreductase</keyword>
<dbReference type="Proteomes" id="UP001596378">
    <property type="component" value="Unassembled WGS sequence"/>
</dbReference>
<feature type="domain" description="ABM" evidence="1">
    <location>
        <begin position="4"/>
        <end position="92"/>
    </location>
</feature>
<gene>
    <name evidence="2" type="ORF">ACFQMJ_27535</name>
</gene>
<dbReference type="PROSITE" id="PS51725">
    <property type="entry name" value="ABM"/>
    <property type="match status" value="1"/>
</dbReference>
<reference evidence="3" key="1">
    <citation type="journal article" date="2019" name="Int. J. Syst. Evol. Microbiol.">
        <title>The Global Catalogue of Microorganisms (GCM) 10K type strain sequencing project: providing services to taxonomists for standard genome sequencing and annotation.</title>
        <authorList>
            <consortium name="The Broad Institute Genomics Platform"/>
            <consortium name="The Broad Institute Genome Sequencing Center for Infectious Disease"/>
            <person name="Wu L."/>
            <person name="Ma J."/>
        </authorList>
    </citation>
    <scope>NUCLEOTIDE SEQUENCE [LARGE SCALE GENOMIC DNA]</scope>
    <source>
        <strain evidence="3">KCTC 12907</strain>
    </source>
</reference>
<evidence type="ECO:0000313" key="3">
    <source>
        <dbReference type="Proteomes" id="UP001596378"/>
    </source>
</evidence>
<dbReference type="SUPFAM" id="SSF54909">
    <property type="entry name" value="Dimeric alpha+beta barrel"/>
    <property type="match status" value="1"/>
</dbReference>
<dbReference type="Gene3D" id="3.30.70.100">
    <property type="match status" value="1"/>
</dbReference>
<keyword evidence="2" id="KW-0503">Monooxygenase</keyword>
<dbReference type="RefSeq" id="WP_378044560.1">
    <property type="nucleotide sequence ID" value="NZ_JBHMDN010000005.1"/>
</dbReference>
<dbReference type="EMBL" id="JBHTAI010000022">
    <property type="protein sequence ID" value="MFC7152304.1"/>
    <property type="molecule type" value="Genomic_DNA"/>
</dbReference>
<dbReference type="Pfam" id="PF03992">
    <property type="entry name" value="ABM"/>
    <property type="match status" value="1"/>
</dbReference>
<protein>
    <submittedName>
        <fullName evidence="2">Quinol monooxygenase</fullName>
        <ecNumber evidence="2">1.-.-.-</ecNumber>
    </submittedName>
</protein>
<comment type="caution">
    <text evidence="2">The sequence shown here is derived from an EMBL/GenBank/DDBJ whole genome shotgun (WGS) entry which is preliminary data.</text>
</comment>
<sequence>MSKFTMFGQLIARPGQRGELAKLMLESAATLQEMEGCIYYIISESVDEPDALWISELWESEEAHAASLKNENVLAVIQRCRPLIAGVNPVKLRLLGGKGI</sequence>
<dbReference type="EC" id="1.-.-.-" evidence="2"/>
<dbReference type="GO" id="GO:0004497">
    <property type="term" value="F:monooxygenase activity"/>
    <property type="evidence" value="ECO:0007669"/>
    <property type="project" value="UniProtKB-KW"/>
</dbReference>
<keyword evidence="3" id="KW-1185">Reference proteome</keyword>
<dbReference type="InterPro" id="IPR007138">
    <property type="entry name" value="ABM_dom"/>
</dbReference>
<evidence type="ECO:0000259" key="1">
    <source>
        <dbReference type="PROSITE" id="PS51725"/>
    </source>
</evidence>
<organism evidence="2 3">
    <name type="scientific">Cohnella cellulosilytica</name>
    <dbReference type="NCBI Taxonomy" id="986710"/>
    <lineage>
        <taxon>Bacteria</taxon>
        <taxon>Bacillati</taxon>
        <taxon>Bacillota</taxon>
        <taxon>Bacilli</taxon>
        <taxon>Bacillales</taxon>
        <taxon>Paenibacillaceae</taxon>
        <taxon>Cohnella</taxon>
    </lineage>
</organism>
<evidence type="ECO:0000313" key="2">
    <source>
        <dbReference type="EMBL" id="MFC7152304.1"/>
    </source>
</evidence>
<name>A0ABW2FJB3_9BACL</name>
<accession>A0ABW2FJB3</accession>
<proteinExistence type="predicted"/>